<organism evidence="6 7">
    <name type="scientific">Methylovulum psychrotolerans</name>
    <dbReference type="NCBI Taxonomy" id="1704499"/>
    <lineage>
        <taxon>Bacteria</taxon>
        <taxon>Pseudomonadati</taxon>
        <taxon>Pseudomonadota</taxon>
        <taxon>Gammaproteobacteria</taxon>
        <taxon>Methylococcales</taxon>
        <taxon>Methylococcaceae</taxon>
        <taxon>Methylovulum</taxon>
    </lineage>
</organism>
<evidence type="ECO:0000256" key="4">
    <source>
        <dbReference type="ARBA" id="ARBA00022840"/>
    </source>
</evidence>
<dbReference type="InterPro" id="IPR014016">
    <property type="entry name" value="UvrD-like_ATP-bd"/>
</dbReference>
<dbReference type="GO" id="GO:0043138">
    <property type="term" value="F:3'-5' DNA helicase activity"/>
    <property type="evidence" value="ECO:0007669"/>
    <property type="project" value="TreeGrafter"/>
</dbReference>
<dbReference type="AlphaFoldDB" id="A0A1Z4C4R6"/>
<reference evidence="6 7" key="1">
    <citation type="submission" date="2017-06" db="EMBL/GenBank/DDBJ databases">
        <title>Genome Sequencing of the methanotroph Methylovulum psychrotolerants str. HV10-M2 isolated from a high-altitude environment.</title>
        <authorList>
            <person name="Mateos-Rivera A."/>
        </authorList>
    </citation>
    <scope>NUCLEOTIDE SEQUENCE [LARGE SCALE GENOMIC DNA]</scope>
    <source>
        <strain evidence="6 7">HV10_M2</strain>
    </source>
</reference>
<dbReference type="KEGG" id="mpsy:CEK71_22110"/>
<dbReference type="Pfam" id="PF00580">
    <property type="entry name" value="UvrD-helicase"/>
    <property type="match status" value="1"/>
</dbReference>
<dbReference type="RefSeq" id="WP_088621394.1">
    <property type="nucleotide sequence ID" value="NZ_CP022129.1"/>
</dbReference>
<dbReference type="GO" id="GO:0000725">
    <property type="term" value="P:recombinational repair"/>
    <property type="evidence" value="ECO:0007669"/>
    <property type="project" value="TreeGrafter"/>
</dbReference>
<dbReference type="GO" id="GO:0005524">
    <property type="term" value="F:ATP binding"/>
    <property type="evidence" value="ECO:0007669"/>
    <property type="project" value="UniProtKB-KW"/>
</dbReference>
<keyword evidence="3 6" id="KW-0347">Helicase</keyword>
<feature type="domain" description="UvrD-like helicase ATP-binding" evidence="5">
    <location>
        <begin position="19"/>
        <end position="207"/>
    </location>
</feature>
<evidence type="ECO:0000256" key="2">
    <source>
        <dbReference type="ARBA" id="ARBA00022801"/>
    </source>
</evidence>
<dbReference type="PANTHER" id="PTHR11070:SF3">
    <property type="entry name" value="DNA 3'-5' HELICASE"/>
    <property type="match status" value="1"/>
</dbReference>
<proteinExistence type="predicted"/>
<sequence>MSAVPDIRCKYGKSLRAANQQIACITYTNVAVENIKRRTNLDELFAVSTIHGFLWGLVENYQSDICNTLRDQLIPERIEKKRQEDNGGRSVAAQKAREQVVKLQSDLDNLQLVEKFSYDDSGRRDFSTGSLSHDDIVDLVSMMILRLPNLQKIIGQKFPYIFIDEAQDTFGNVMKALNQIASEEGLPMIGYFGDPMQQIYENRAGQFSGPNGYRLIKKTENYRCSKEVIKLLNAIRPDLRQTSGPNNVIGSVEIRLIKAESGNGDRNTYTDAQLSSALNQFDSALAHFQWNNSDGIKQLFLTRQMIAHRIGFSKLNQLFTGCYASQTAEDSFKQGEHFALKPFIEVLIPLVEAHKINDHAAIIQILREYSPLLDPEGASKDLTIKTVTEKAQTAINALVSIWSNQTVKKILNVASQHGLISLSERLTEHLQRKPRSEVYNETEYGLEKGDWLMDKFLTHKTNELASYRKFILDLTPYSTQHGVKGDEFEKVLVFFDDTEANWNIYSFSKLLTPISVGKEPTAGQKQKSLNLAYVCFSRAIQDLRVIMFTENPIAAKQEFISNKIFRDEQITIQ</sequence>
<dbReference type="GO" id="GO:0003677">
    <property type="term" value="F:DNA binding"/>
    <property type="evidence" value="ECO:0007669"/>
    <property type="project" value="InterPro"/>
</dbReference>
<keyword evidence="1" id="KW-0547">Nucleotide-binding</keyword>
<keyword evidence="2" id="KW-0378">Hydrolase</keyword>
<dbReference type="GO" id="GO:0016787">
    <property type="term" value="F:hydrolase activity"/>
    <property type="evidence" value="ECO:0007669"/>
    <property type="project" value="UniProtKB-KW"/>
</dbReference>
<dbReference type="OrthoDB" id="384988at2"/>
<dbReference type="Proteomes" id="UP000197019">
    <property type="component" value="Chromosome"/>
</dbReference>
<evidence type="ECO:0000313" key="7">
    <source>
        <dbReference type="Proteomes" id="UP000197019"/>
    </source>
</evidence>
<gene>
    <name evidence="6" type="ORF">CEK71_22110</name>
</gene>
<dbReference type="EMBL" id="CP022129">
    <property type="protein sequence ID" value="ASF48532.1"/>
    <property type="molecule type" value="Genomic_DNA"/>
</dbReference>
<dbReference type="InterPro" id="IPR027417">
    <property type="entry name" value="P-loop_NTPase"/>
</dbReference>
<dbReference type="PANTHER" id="PTHR11070">
    <property type="entry name" value="UVRD / RECB / PCRA DNA HELICASE FAMILY MEMBER"/>
    <property type="match status" value="1"/>
</dbReference>
<dbReference type="InterPro" id="IPR000212">
    <property type="entry name" value="DNA_helicase_UvrD/REP"/>
</dbReference>
<protein>
    <submittedName>
        <fullName evidence="6">DNA helicase II</fullName>
    </submittedName>
</protein>
<accession>A0A1Z4C4R6</accession>
<keyword evidence="4" id="KW-0067">ATP-binding</keyword>
<keyword evidence="7" id="KW-1185">Reference proteome</keyword>
<dbReference type="GO" id="GO:0005829">
    <property type="term" value="C:cytosol"/>
    <property type="evidence" value="ECO:0007669"/>
    <property type="project" value="TreeGrafter"/>
</dbReference>
<dbReference type="Gene3D" id="3.40.50.300">
    <property type="entry name" value="P-loop containing nucleotide triphosphate hydrolases"/>
    <property type="match status" value="1"/>
</dbReference>
<name>A0A1Z4C4R6_9GAMM</name>
<evidence type="ECO:0000256" key="3">
    <source>
        <dbReference type="ARBA" id="ARBA00022806"/>
    </source>
</evidence>
<evidence type="ECO:0000259" key="5">
    <source>
        <dbReference type="Pfam" id="PF00580"/>
    </source>
</evidence>
<dbReference type="SUPFAM" id="SSF52540">
    <property type="entry name" value="P-loop containing nucleoside triphosphate hydrolases"/>
    <property type="match status" value="1"/>
</dbReference>
<evidence type="ECO:0000313" key="6">
    <source>
        <dbReference type="EMBL" id="ASF48532.1"/>
    </source>
</evidence>
<evidence type="ECO:0000256" key="1">
    <source>
        <dbReference type="ARBA" id="ARBA00022741"/>
    </source>
</evidence>